<sequence>MKNCMKFKNRHHLSSVFGLSYEKSPSYSQTASVVSASFGLRDK</sequence>
<name>A0A2P2R1R3_RHIMU</name>
<reference evidence="1" key="1">
    <citation type="submission" date="2018-02" db="EMBL/GenBank/DDBJ databases">
        <title>Rhizophora mucronata_Transcriptome.</title>
        <authorList>
            <person name="Meera S.P."/>
            <person name="Sreeshan A."/>
            <person name="Augustine A."/>
        </authorList>
    </citation>
    <scope>NUCLEOTIDE SEQUENCE</scope>
    <source>
        <tissue evidence="1">Leaf</tissue>
    </source>
</reference>
<evidence type="ECO:0000313" key="1">
    <source>
        <dbReference type="EMBL" id="MBX73185.1"/>
    </source>
</evidence>
<organism evidence="1">
    <name type="scientific">Rhizophora mucronata</name>
    <name type="common">Asiatic mangrove</name>
    <dbReference type="NCBI Taxonomy" id="61149"/>
    <lineage>
        <taxon>Eukaryota</taxon>
        <taxon>Viridiplantae</taxon>
        <taxon>Streptophyta</taxon>
        <taxon>Embryophyta</taxon>
        <taxon>Tracheophyta</taxon>
        <taxon>Spermatophyta</taxon>
        <taxon>Magnoliopsida</taxon>
        <taxon>eudicotyledons</taxon>
        <taxon>Gunneridae</taxon>
        <taxon>Pentapetalae</taxon>
        <taxon>rosids</taxon>
        <taxon>fabids</taxon>
        <taxon>Malpighiales</taxon>
        <taxon>Rhizophoraceae</taxon>
        <taxon>Rhizophora</taxon>
    </lineage>
</organism>
<proteinExistence type="predicted"/>
<protein>
    <submittedName>
        <fullName evidence="1">Uncharacterized protein</fullName>
    </submittedName>
</protein>
<accession>A0A2P2R1R3</accession>
<dbReference type="EMBL" id="GGEC01092701">
    <property type="protein sequence ID" value="MBX73185.1"/>
    <property type="molecule type" value="Transcribed_RNA"/>
</dbReference>
<dbReference type="AlphaFoldDB" id="A0A2P2R1R3"/>